<feature type="domain" description="FAD-binding" evidence="6">
    <location>
        <begin position="10"/>
        <end position="370"/>
    </location>
</feature>
<keyword evidence="2" id="KW-0285">Flavoprotein</keyword>
<keyword evidence="8" id="KW-1185">Reference proteome</keyword>
<evidence type="ECO:0000256" key="3">
    <source>
        <dbReference type="ARBA" id="ARBA00022827"/>
    </source>
</evidence>
<name>A0AAV9HH08_9PEZI</name>
<gene>
    <name evidence="7" type="ORF">QBC42DRAFT_312382</name>
</gene>
<dbReference type="Pfam" id="PF01494">
    <property type="entry name" value="FAD_binding_3"/>
    <property type="match status" value="1"/>
</dbReference>
<dbReference type="PANTHER" id="PTHR43004:SF19">
    <property type="entry name" value="BINDING MONOOXYGENASE, PUTATIVE (JCVI)-RELATED"/>
    <property type="match status" value="1"/>
</dbReference>
<dbReference type="PRINTS" id="PR00420">
    <property type="entry name" value="RNGMNOXGNASE"/>
</dbReference>
<dbReference type="Gene3D" id="3.30.70.2450">
    <property type="match status" value="1"/>
</dbReference>
<dbReference type="GO" id="GO:0016709">
    <property type="term" value="F:oxidoreductase activity, acting on paired donors, with incorporation or reduction of molecular oxygen, NAD(P)H as one donor, and incorporation of one atom of oxygen"/>
    <property type="evidence" value="ECO:0007669"/>
    <property type="project" value="UniProtKB-ARBA"/>
</dbReference>
<comment type="cofactor">
    <cofactor evidence="1">
        <name>FAD</name>
        <dbReference type="ChEBI" id="CHEBI:57692"/>
    </cofactor>
</comment>
<evidence type="ECO:0000313" key="7">
    <source>
        <dbReference type="EMBL" id="KAK4459166.1"/>
    </source>
</evidence>
<evidence type="ECO:0000313" key="8">
    <source>
        <dbReference type="Proteomes" id="UP001321749"/>
    </source>
</evidence>
<protein>
    <recommendedName>
        <fullName evidence="6">FAD-binding domain-containing protein</fullName>
    </recommendedName>
</protein>
<dbReference type="PANTHER" id="PTHR43004">
    <property type="entry name" value="TRK SYSTEM POTASSIUM UPTAKE PROTEIN"/>
    <property type="match status" value="1"/>
</dbReference>
<evidence type="ECO:0000256" key="1">
    <source>
        <dbReference type="ARBA" id="ARBA00001974"/>
    </source>
</evidence>
<dbReference type="InterPro" id="IPR002938">
    <property type="entry name" value="FAD-bd"/>
</dbReference>
<comment type="caution">
    <text evidence="7">The sequence shown here is derived from an EMBL/GenBank/DDBJ whole genome shotgun (WGS) entry which is preliminary data.</text>
</comment>
<evidence type="ECO:0000256" key="4">
    <source>
        <dbReference type="ARBA" id="ARBA00023002"/>
    </source>
</evidence>
<evidence type="ECO:0000256" key="5">
    <source>
        <dbReference type="SAM" id="MobiDB-lite"/>
    </source>
</evidence>
<dbReference type="GO" id="GO:0071949">
    <property type="term" value="F:FAD binding"/>
    <property type="evidence" value="ECO:0007669"/>
    <property type="project" value="InterPro"/>
</dbReference>
<dbReference type="SUPFAM" id="SSF51905">
    <property type="entry name" value="FAD/NAD(P)-binding domain"/>
    <property type="match status" value="1"/>
</dbReference>
<dbReference type="EMBL" id="MU865044">
    <property type="protein sequence ID" value="KAK4459166.1"/>
    <property type="molecule type" value="Genomic_DNA"/>
</dbReference>
<evidence type="ECO:0000256" key="2">
    <source>
        <dbReference type="ARBA" id="ARBA00022630"/>
    </source>
</evidence>
<feature type="region of interest" description="Disordered" evidence="5">
    <location>
        <begin position="408"/>
        <end position="449"/>
    </location>
</feature>
<dbReference type="AlphaFoldDB" id="A0AAV9HH08"/>
<sequence>MSSNASDPLPVIIVGAGPSGLLLALLLARSGIPIEILDQAETLNPQPRASHYTAESCIEFDRAGILDEVNAAGFFPDGVSWRRLDEPEKSRLIKINNPSASATSRHRMVCLPLHRLGEILERHLNEKGVKVRYGHRVVEIGGPDERDGDAAAWVVVEKQGPRQPAEDEDGKTVPVVREKLVGRYVVGCDGAGSTIRKKLYGEDVFPGYTWDEQIVATNVYYDFGRWGYDDSQFFVDPEHWHMVAKIQEDGLHRVTYGEIGGLNYQQLRERQPEKFRTMLPGNPGPDEYKLVNFSPYKVHQRCVDAMRKGRYLLAADAAHLCNPFGEMGLTGGIADVGGLYDCLVGIYKGQAEDSILDKWDQVRREIWHTVINPISTENLKRLYQYSGPDEALEKDPFLAMMKKAEARKAQRNGNFPDEEENPGFPPLRYDMTQHYHRKAEDGTNGTGSR</sequence>
<dbReference type="Gene3D" id="3.50.50.60">
    <property type="entry name" value="FAD/NAD(P)-binding domain"/>
    <property type="match status" value="1"/>
</dbReference>
<evidence type="ECO:0000259" key="6">
    <source>
        <dbReference type="Pfam" id="PF01494"/>
    </source>
</evidence>
<reference evidence="7" key="2">
    <citation type="submission" date="2023-06" db="EMBL/GenBank/DDBJ databases">
        <authorList>
            <consortium name="Lawrence Berkeley National Laboratory"/>
            <person name="Mondo S.J."/>
            <person name="Hensen N."/>
            <person name="Bonometti L."/>
            <person name="Westerberg I."/>
            <person name="Brannstrom I.O."/>
            <person name="Guillou S."/>
            <person name="Cros-Aarteil S."/>
            <person name="Calhoun S."/>
            <person name="Haridas S."/>
            <person name="Kuo A."/>
            <person name="Pangilinan J."/>
            <person name="Riley R."/>
            <person name="Labutti K."/>
            <person name="Andreopoulos B."/>
            <person name="Lipzen A."/>
            <person name="Chen C."/>
            <person name="Yanf M."/>
            <person name="Daum C."/>
            <person name="Ng V."/>
            <person name="Clum A."/>
            <person name="Steindorff A."/>
            <person name="Ohm R."/>
            <person name="Martin F."/>
            <person name="Silar P."/>
            <person name="Natvig D."/>
            <person name="Lalanne C."/>
            <person name="Gautier V."/>
            <person name="Ament-Velasquez S.L."/>
            <person name="Kruys A."/>
            <person name="Hutchinson M.I."/>
            <person name="Powell A.J."/>
            <person name="Barry K."/>
            <person name="Miller A.N."/>
            <person name="Grigoriev I.V."/>
            <person name="Debuchy R."/>
            <person name="Gladieux P."/>
            <person name="Thoren M.H."/>
            <person name="Johannesson H."/>
        </authorList>
    </citation>
    <scope>NUCLEOTIDE SEQUENCE</scope>
    <source>
        <strain evidence="7">PSN324</strain>
    </source>
</reference>
<dbReference type="InterPro" id="IPR036188">
    <property type="entry name" value="FAD/NAD-bd_sf"/>
</dbReference>
<reference evidence="7" key="1">
    <citation type="journal article" date="2023" name="Mol. Phylogenet. Evol.">
        <title>Genome-scale phylogeny and comparative genomics of the fungal order Sordariales.</title>
        <authorList>
            <person name="Hensen N."/>
            <person name="Bonometti L."/>
            <person name="Westerberg I."/>
            <person name="Brannstrom I.O."/>
            <person name="Guillou S."/>
            <person name="Cros-Aarteil S."/>
            <person name="Calhoun S."/>
            <person name="Haridas S."/>
            <person name="Kuo A."/>
            <person name="Mondo S."/>
            <person name="Pangilinan J."/>
            <person name="Riley R."/>
            <person name="LaButti K."/>
            <person name="Andreopoulos B."/>
            <person name="Lipzen A."/>
            <person name="Chen C."/>
            <person name="Yan M."/>
            <person name="Daum C."/>
            <person name="Ng V."/>
            <person name="Clum A."/>
            <person name="Steindorff A."/>
            <person name="Ohm R.A."/>
            <person name="Martin F."/>
            <person name="Silar P."/>
            <person name="Natvig D.O."/>
            <person name="Lalanne C."/>
            <person name="Gautier V."/>
            <person name="Ament-Velasquez S.L."/>
            <person name="Kruys A."/>
            <person name="Hutchinson M.I."/>
            <person name="Powell A.J."/>
            <person name="Barry K."/>
            <person name="Miller A.N."/>
            <person name="Grigoriev I.V."/>
            <person name="Debuchy R."/>
            <person name="Gladieux P."/>
            <person name="Hiltunen Thoren M."/>
            <person name="Johannesson H."/>
        </authorList>
    </citation>
    <scope>NUCLEOTIDE SEQUENCE</scope>
    <source>
        <strain evidence="7">PSN324</strain>
    </source>
</reference>
<keyword evidence="3" id="KW-0274">FAD</keyword>
<proteinExistence type="predicted"/>
<dbReference type="Proteomes" id="UP001321749">
    <property type="component" value="Unassembled WGS sequence"/>
</dbReference>
<accession>A0AAV9HH08</accession>
<dbReference type="InterPro" id="IPR050641">
    <property type="entry name" value="RIFMO-like"/>
</dbReference>
<keyword evidence="4" id="KW-0560">Oxidoreductase</keyword>
<organism evidence="7 8">
    <name type="scientific">Cladorrhinum samala</name>
    <dbReference type="NCBI Taxonomy" id="585594"/>
    <lineage>
        <taxon>Eukaryota</taxon>
        <taxon>Fungi</taxon>
        <taxon>Dikarya</taxon>
        <taxon>Ascomycota</taxon>
        <taxon>Pezizomycotina</taxon>
        <taxon>Sordariomycetes</taxon>
        <taxon>Sordariomycetidae</taxon>
        <taxon>Sordariales</taxon>
        <taxon>Podosporaceae</taxon>
        <taxon>Cladorrhinum</taxon>
    </lineage>
</organism>